<organism evidence="2 3">
    <name type="scientific">Allacma fusca</name>
    <dbReference type="NCBI Taxonomy" id="39272"/>
    <lineage>
        <taxon>Eukaryota</taxon>
        <taxon>Metazoa</taxon>
        <taxon>Ecdysozoa</taxon>
        <taxon>Arthropoda</taxon>
        <taxon>Hexapoda</taxon>
        <taxon>Collembola</taxon>
        <taxon>Symphypleona</taxon>
        <taxon>Sminthuridae</taxon>
        <taxon>Allacma</taxon>
    </lineage>
</organism>
<dbReference type="Proteomes" id="UP000708208">
    <property type="component" value="Unassembled WGS sequence"/>
</dbReference>
<evidence type="ECO:0000256" key="1">
    <source>
        <dbReference type="SAM" id="MobiDB-lite"/>
    </source>
</evidence>
<comment type="caution">
    <text evidence="2">The sequence shown here is derived from an EMBL/GenBank/DDBJ whole genome shotgun (WGS) entry which is preliminary data.</text>
</comment>
<protein>
    <submittedName>
        <fullName evidence="2">Uncharacterized protein</fullName>
    </submittedName>
</protein>
<sequence>MGEYYIPHNREITRDVRLFAESLPQDENDSTLDDLVITVTATTQNTRPKTPQVIYSPPAPPSMARTSGTHIFSRRKVSTDSKPYGGNIKKSALTSIPKPKRR</sequence>
<gene>
    <name evidence="2" type="ORF">AFUS01_LOCUS34410</name>
</gene>
<proteinExistence type="predicted"/>
<name>A0A8J2KVJ4_9HEXA</name>
<evidence type="ECO:0000313" key="2">
    <source>
        <dbReference type="EMBL" id="CAG7824244.1"/>
    </source>
</evidence>
<feature type="region of interest" description="Disordered" evidence="1">
    <location>
        <begin position="44"/>
        <end position="102"/>
    </location>
</feature>
<dbReference type="AlphaFoldDB" id="A0A8J2KVJ4"/>
<accession>A0A8J2KVJ4</accession>
<evidence type="ECO:0000313" key="3">
    <source>
        <dbReference type="Proteomes" id="UP000708208"/>
    </source>
</evidence>
<reference evidence="2" key="1">
    <citation type="submission" date="2021-06" db="EMBL/GenBank/DDBJ databases">
        <authorList>
            <person name="Hodson N. C."/>
            <person name="Mongue J. A."/>
            <person name="Jaron S. K."/>
        </authorList>
    </citation>
    <scope>NUCLEOTIDE SEQUENCE</scope>
</reference>
<keyword evidence="3" id="KW-1185">Reference proteome</keyword>
<dbReference type="EMBL" id="CAJVCH010532117">
    <property type="protein sequence ID" value="CAG7824244.1"/>
    <property type="molecule type" value="Genomic_DNA"/>
</dbReference>